<keyword evidence="6" id="KW-1185">Reference proteome</keyword>
<dbReference type="NCBIfam" id="TIGR04057">
    <property type="entry name" value="SusC_RagA_signa"/>
    <property type="match status" value="1"/>
</dbReference>
<dbReference type="InterPro" id="IPR037066">
    <property type="entry name" value="Plug_dom_sf"/>
</dbReference>
<keyword evidence="2" id="KW-1134">Transmembrane beta strand</keyword>
<feature type="transmembrane region" description="Helical" evidence="3">
    <location>
        <begin position="12"/>
        <end position="36"/>
    </location>
</feature>
<dbReference type="NCBIfam" id="TIGR04056">
    <property type="entry name" value="OMP_RagA_SusC"/>
    <property type="match status" value="1"/>
</dbReference>
<keyword evidence="3" id="KW-1133">Transmembrane helix</keyword>
<dbReference type="AlphaFoldDB" id="A0A1T5M657"/>
<feature type="domain" description="TonB-dependent receptor plug" evidence="4">
    <location>
        <begin position="133"/>
        <end position="235"/>
    </location>
</feature>
<dbReference type="Gene3D" id="2.60.40.1120">
    <property type="entry name" value="Carboxypeptidase-like, regulatory domain"/>
    <property type="match status" value="1"/>
</dbReference>
<dbReference type="EMBL" id="FUZU01000003">
    <property type="protein sequence ID" value="SKC83721.1"/>
    <property type="molecule type" value="Genomic_DNA"/>
</dbReference>
<dbReference type="SUPFAM" id="SSF49464">
    <property type="entry name" value="Carboxypeptidase regulatory domain-like"/>
    <property type="match status" value="1"/>
</dbReference>
<organism evidence="5 6">
    <name type="scientific">Ohtaekwangia koreensis</name>
    <dbReference type="NCBI Taxonomy" id="688867"/>
    <lineage>
        <taxon>Bacteria</taxon>
        <taxon>Pseudomonadati</taxon>
        <taxon>Bacteroidota</taxon>
        <taxon>Cytophagia</taxon>
        <taxon>Cytophagales</taxon>
        <taxon>Fulvivirgaceae</taxon>
        <taxon>Ohtaekwangia</taxon>
    </lineage>
</organism>
<dbReference type="InterPro" id="IPR008969">
    <property type="entry name" value="CarboxyPept-like_regulatory"/>
</dbReference>
<evidence type="ECO:0000313" key="5">
    <source>
        <dbReference type="EMBL" id="SKC83721.1"/>
    </source>
</evidence>
<protein>
    <submittedName>
        <fullName evidence="5">TonB-linked outer membrane protein, SusC/RagA family</fullName>
    </submittedName>
</protein>
<dbReference type="Pfam" id="PF13715">
    <property type="entry name" value="CarbopepD_reg_2"/>
    <property type="match status" value="1"/>
</dbReference>
<sequence>MQNIYKQLFKKLIKHSVYGIIFQCVVFAPVISFGALQQEMRVTGTVTSADDGTSLPGVNVIIKGTTNGTTTDADGKYSIAVPDGNAILVFSFIGYTTQELSVASQSVVDVVLAADVHQLGEVVVVGYGTQQKVTLTGAVTSIKGEEMLRTKSENPQNMLTGRVAGVRVWQKSSEPGSFNNVFDIRGYLGNPLVVIDGIPRSMSDFQRLNPSDIEDISVLKDASAAIYGVRAANGVVLVTTKKGTQGKTSITYNGSYTLQKPSGMPKLADPYQTMTIYNEKSMNNINGGSIIYDQEDFEAFRSGARRSTDWNSLLISDFAPQTQHDLSITGGNDKTQYYIGGGYLFQEGIFKSGDLNYRKYNLRTNITTELVQGLTFNVNLSGFSDQTNAPLASSVDIIRNYWAQGVLFPAYADPENTMLNYEGLNLETNTVAMMTSDVSGYRKYNQKNFQSSFSLNFDFATVSDDLEGLSAKALISYDYRNDDNTAFRREYYQYTYNTLTNSYDSKLYNASSPNQLARTMYAKQQLLGQFLLNYNRTFGDHKVVGFLGLESQKRKGDNFYAQRNLAFAMDYLLGGVNQAQVSGMYSGDNDLYEIANAAMFGRANYTYADKYIAEFQFRYDGSSKFVKDNQWGFFPSGSIGWRISEESFFKSASFLSFVDQFKLRASYGVTADDDALKYDWYPGYQYPATSGNSENGYYNQYAPGYMFGGEFVNGVSLIVPNEKITWWEARTLDVGVDFEGWNGLFGLSLDYFDRRREGLFANRSGDVPTVVGTGAPRENLNSDRQFGIDLELSHRNSIGELSYTVKAIGTITRRKHLVAVEKGPWGNSYDRWRNDNLNNRYQGVQFGYESAGRYTNWEDIWSYPIYKDRDILPGDYKYEDWNGDGEINAQDEHPYAYDQTPWLNFSLAYNCTYKSFDLSFLFQGTAMGSMQYKEPLYAIWGTNGGGTLEQYTDRWHPVDPQADPYNPETEWAGGYYGYTGRYARENSEFNRVSTAYLRLKSIELGYTLPKKNKVLSAMNLRVFANAYNMFTITGVKFVDPEHPDDDLGRLYPLNKTYTIGVSARF</sequence>
<evidence type="ECO:0000256" key="3">
    <source>
        <dbReference type="SAM" id="Phobius"/>
    </source>
</evidence>
<dbReference type="Proteomes" id="UP000190961">
    <property type="component" value="Unassembled WGS sequence"/>
</dbReference>
<dbReference type="OrthoDB" id="9768177at2"/>
<evidence type="ECO:0000256" key="2">
    <source>
        <dbReference type="PROSITE-ProRule" id="PRU01360"/>
    </source>
</evidence>
<gene>
    <name evidence="5" type="ORF">SAMN05660236_4526</name>
</gene>
<dbReference type="STRING" id="688867.SAMN05660236_4526"/>
<dbReference type="PANTHER" id="PTHR30069">
    <property type="entry name" value="TONB-DEPENDENT OUTER MEMBRANE RECEPTOR"/>
    <property type="match status" value="1"/>
</dbReference>
<keyword evidence="2 3" id="KW-0812">Transmembrane</keyword>
<dbReference type="SUPFAM" id="SSF56935">
    <property type="entry name" value="Porins"/>
    <property type="match status" value="1"/>
</dbReference>
<name>A0A1T5M657_9BACT</name>
<evidence type="ECO:0000256" key="1">
    <source>
        <dbReference type="ARBA" id="ARBA00022729"/>
    </source>
</evidence>
<dbReference type="GO" id="GO:0009279">
    <property type="term" value="C:cell outer membrane"/>
    <property type="evidence" value="ECO:0007669"/>
    <property type="project" value="UniProtKB-SubCell"/>
</dbReference>
<dbReference type="Pfam" id="PF07715">
    <property type="entry name" value="Plug"/>
    <property type="match status" value="1"/>
</dbReference>
<dbReference type="InterPro" id="IPR023997">
    <property type="entry name" value="TonB-dep_OMP_SusC/RagA_CS"/>
</dbReference>
<keyword evidence="1" id="KW-0732">Signal</keyword>
<evidence type="ECO:0000313" key="6">
    <source>
        <dbReference type="Proteomes" id="UP000190961"/>
    </source>
</evidence>
<dbReference type="PROSITE" id="PS52016">
    <property type="entry name" value="TONB_DEPENDENT_REC_3"/>
    <property type="match status" value="1"/>
</dbReference>
<evidence type="ECO:0000259" key="4">
    <source>
        <dbReference type="Pfam" id="PF07715"/>
    </source>
</evidence>
<accession>A0A1T5M657</accession>
<dbReference type="PANTHER" id="PTHR30069:SF29">
    <property type="entry name" value="HEMOGLOBIN AND HEMOGLOBIN-HAPTOGLOBIN-BINDING PROTEIN 1-RELATED"/>
    <property type="match status" value="1"/>
</dbReference>
<keyword evidence="2 3" id="KW-0472">Membrane</keyword>
<comment type="similarity">
    <text evidence="2">Belongs to the TonB-dependent receptor family.</text>
</comment>
<comment type="subcellular location">
    <subcellularLocation>
        <location evidence="2">Cell outer membrane</location>
        <topology evidence="2">Multi-pass membrane protein</topology>
    </subcellularLocation>
</comment>
<dbReference type="GO" id="GO:0044718">
    <property type="term" value="P:siderophore transmembrane transport"/>
    <property type="evidence" value="ECO:0007669"/>
    <property type="project" value="TreeGrafter"/>
</dbReference>
<dbReference type="InterPro" id="IPR023996">
    <property type="entry name" value="TonB-dep_OMP_SusC/RagA"/>
</dbReference>
<keyword evidence="2" id="KW-0998">Cell outer membrane</keyword>
<dbReference type="GO" id="GO:0015344">
    <property type="term" value="F:siderophore uptake transmembrane transporter activity"/>
    <property type="evidence" value="ECO:0007669"/>
    <property type="project" value="TreeGrafter"/>
</dbReference>
<proteinExistence type="inferred from homology"/>
<keyword evidence="2" id="KW-0813">Transport</keyword>
<dbReference type="InterPro" id="IPR039426">
    <property type="entry name" value="TonB-dep_rcpt-like"/>
</dbReference>
<dbReference type="InterPro" id="IPR012910">
    <property type="entry name" value="Plug_dom"/>
</dbReference>
<dbReference type="Gene3D" id="2.170.130.10">
    <property type="entry name" value="TonB-dependent receptor, plug domain"/>
    <property type="match status" value="1"/>
</dbReference>
<reference evidence="5 6" key="1">
    <citation type="submission" date="2017-02" db="EMBL/GenBank/DDBJ databases">
        <authorList>
            <person name="Peterson S.W."/>
        </authorList>
    </citation>
    <scope>NUCLEOTIDE SEQUENCE [LARGE SCALE GENOMIC DNA]</scope>
    <source>
        <strain evidence="5 6">DSM 25262</strain>
    </source>
</reference>